<dbReference type="EMBL" id="JADIMT010000053">
    <property type="protein sequence ID" value="MBO8436150.1"/>
    <property type="molecule type" value="Genomic_DNA"/>
</dbReference>
<dbReference type="Proteomes" id="UP000823615">
    <property type="component" value="Unassembled WGS sequence"/>
</dbReference>
<comment type="caution">
    <text evidence="1">The sequence shown here is derived from an EMBL/GenBank/DDBJ whole genome shotgun (WGS) entry which is preliminary data.</text>
</comment>
<organism evidence="1 2">
    <name type="scientific">Candidatus Ornithospirochaeta stercoripullorum</name>
    <dbReference type="NCBI Taxonomy" id="2840899"/>
    <lineage>
        <taxon>Bacteria</taxon>
        <taxon>Pseudomonadati</taxon>
        <taxon>Spirochaetota</taxon>
        <taxon>Spirochaetia</taxon>
        <taxon>Spirochaetales</taxon>
        <taxon>Spirochaetaceae</taxon>
        <taxon>Spirochaetaceae incertae sedis</taxon>
        <taxon>Candidatus Ornithospirochaeta</taxon>
    </lineage>
</organism>
<reference evidence="1" key="2">
    <citation type="journal article" date="2021" name="PeerJ">
        <title>Extensive microbial diversity within the chicken gut microbiome revealed by metagenomics and culture.</title>
        <authorList>
            <person name="Gilroy R."/>
            <person name="Ravi A."/>
            <person name="Getino M."/>
            <person name="Pursley I."/>
            <person name="Horton D.L."/>
            <person name="Alikhan N.F."/>
            <person name="Baker D."/>
            <person name="Gharbi K."/>
            <person name="Hall N."/>
            <person name="Watson M."/>
            <person name="Adriaenssens E.M."/>
            <person name="Foster-Nyarko E."/>
            <person name="Jarju S."/>
            <person name="Secka A."/>
            <person name="Antonio M."/>
            <person name="Oren A."/>
            <person name="Chaudhuri R.R."/>
            <person name="La Ragione R."/>
            <person name="Hildebrand F."/>
            <person name="Pallen M.J."/>
        </authorList>
    </citation>
    <scope>NUCLEOTIDE SEQUENCE</scope>
    <source>
        <strain evidence="1">7293</strain>
    </source>
</reference>
<accession>A0A9D9E1H5</accession>
<dbReference type="InterPro" id="IPR005361">
    <property type="entry name" value="UPF0158"/>
</dbReference>
<dbReference type="Pfam" id="PF03682">
    <property type="entry name" value="UPF0158"/>
    <property type="match status" value="1"/>
</dbReference>
<reference evidence="1" key="1">
    <citation type="submission" date="2020-10" db="EMBL/GenBank/DDBJ databases">
        <authorList>
            <person name="Gilroy R."/>
        </authorList>
    </citation>
    <scope>NUCLEOTIDE SEQUENCE</scope>
    <source>
        <strain evidence="1">7293</strain>
    </source>
</reference>
<evidence type="ECO:0000313" key="2">
    <source>
        <dbReference type="Proteomes" id="UP000823615"/>
    </source>
</evidence>
<name>A0A9D9E1H5_9SPIO</name>
<protein>
    <submittedName>
        <fullName evidence="1">Uncharacterized protein</fullName>
    </submittedName>
</protein>
<proteinExistence type="predicted"/>
<dbReference type="AlphaFoldDB" id="A0A9D9E1H5"/>
<gene>
    <name evidence="1" type="ORF">IAA97_04150</name>
</gene>
<sequence length="147" mass="17205">MKKVRLKDIIDEIDGIDDMHISYLDTETGIIAMITDDGDEVYYAGDETLERDDLVEPRFLELPSSWDVNDYYSMVEFIENLDDEDAAKSLARAIDGRGAFRAFKERARELGLIEEWWKFLREAHKKIAISWCKENGIEYEDDEEQVQ</sequence>
<evidence type="ECO:0000313" key="1">
    <source>
        <dbReference type="EMBL" id="MBO8436150.1"/>
    </source>
</evidence>